<evidence type="ECO:0000313" key="5">
    <source>
        <dbReference type="Proteomes" id="UP000002279"/>
    </source>
</evidence>
<dbReference type="Bgee" id="ENSOANG00000040294">
    <property type="expression patterns" value="Expressed in testis and 3 other cell types or tissues"/>
</dbReference>
<dbReference type="KEGG" id="oaa:100076908"/>
<evidence type="ECO:0000259" key="2">
    <source>
        <dbReference type="Pfam" id="PF12509"/>
    </source>
</evidence>
<feature type="compositionally biased region" description="Low complexity" evidence="1">
    <location>
        <begin position="1988"/>
        <end position="1999"/>
    </location>
</feature>
<dbReference type="PANTHER" id="PTHR22380">
    <property type="entry name" value="TESTIS-EXPRESSED PROTEIN 15"/>
    <property type="match status" value="1"/>
</dbReference>
<evidence type="ECO:0000313" key="4">
    <source>
        <dbReference type="Ensembl" id="ENSOANP00000046852.1"/>
    </source>
</evidence>
<feature type="region of interest" description="Disordered" evidence="1">
    <location>
        <begin position="1340"/>
        <end position="1361"/>
    </location>
</feature>
<dbReference type="InterPro" id="IPR026616">
    <property type="entry name" value="TEX15"/>
</dbReference>
<dbReference type="OMA" id="DATCIAH"/>
<feature type="compositionally biased region" description="Low complexity" evidence="1">
    <location>
        <begin position="1953"/>
        <end position="1966"/>
    </location>
</feature>
<dbReference type="InterPro" id="IPR032765">
    <property type="entry name" value="TEX15_dom"/>
</dbReference>
<proteinExistence type="predicted"/>
<feature type="region of interest" description="Disordered" evidence="1">
    <location>
        <begin position="22"/>
        <end position="44"/>
    </location>
</feature>
<dbReference type="Gene3D" id="3.90.228.10">
    <property type="match status" value="1"/>
</dbReference>
<reference evidence="4" key="3">
    <citation type="submission" date="2025-09" db="UniProtKB">
        <authorList>
            <consortium name="Ensembl"/>
        </authorList>
    </citation>
    <scope>IDENTIFICATION</scope>
    <source>
        <strain evidence="4">Glennie</strain>
    </source>
</reference>
<dbReference type="FunCoup" id="A0A6I8P1C1">
    <property type="interactions" value="440"/>
</dbReference>
<dbReference type="GeneTree" id="ENSGT00390000006260"/>
<feature type="compositionally biased region" description="Polar residues" evidence="1">
    <location>
        <begin position="34"/>
        <end position="43"/>
    </location>
</feature>
<dbReference type="InParanoid" id="A0A6I8P1C1"/>
<dbReference type="PANTHER" id="PTHR22380:SF1">
    <property type="entry name" value="TESTIS-EXPRESSED PROTEIN 15"/>
    <property type="match status" value="1"/>
</dbReference>
<dbReference type="GeneID" id="100076908"/>
<feature type="compositionally biased region" description="Basic and acidic residues" evidence="1">
    <location>
        <begin position="933"/>
        <end position="947"/>
    </location>
</feature>
<feature type="region of interest" description="Disordered" evidence="1">
    <location>
        <begin position="2735"/>
        <end position="2788"/>
    </location>
</feature>
<dbReference type="Ensembl" id="ENSOANT00000059056.1">
    <property type="protein sequence ID" value="ENSOANP00000046852.1"/>
    <property type="gene ID" value="ENSOANG00000040294.1"/>
</dbReference>
<feature type="compositionally biased region" description="Basic and acidic residues" evidence="1">
    <location>
        <begin position="549"/>
        <end position="566"/>
    </location>
</feature>
<feature type="domain" description="Testis expressed sequence 15" evidence="3">
    <location>
        <begin position="2428"/>
        <end position="2543"/>
    </location>
</feature>
<reference evidence="4 5" key="1">
    <citation type="journal article" date="2008" name="Nature">
        <title>Genome analysis of the platypus reveals unique signatures of evolution.</title>
        <authorList>
            <person name="Warren W.C."/>
            <person name="Hillier L.W."/>
            <person name="Marshall Graves J.A."/>
            <person name="Birney E."/>
            <person name="Ponting C.P."/>
            <person name="Grutzner F."/>
            <person name="Belov K."/>
            <person name="Miller W."/>
            <person name="Clarke L."/>
            <person name="Chinwalla A.T."/>
            <person name="Yang S.P."/>
            <person name="Heger A."/>
            <person name="Locke D.P."/>
            <person name="Miethke P."/>
            <person name="Waters P.D."/>
            <person name="Veyrunes F."/>
            <person name="Fulton L."/>
            <person name="Fulton B."/>
            <person name="Graves T."/>
            <person name="Wallis J."/>
            <person name="Puente X.S."/>
            <person name="Lopez-Otin C."/>
            <person name="Ordonez G.R."/>
            <person name="Eichler E.E."/>
            <person name="Chen L."/>
            <person name="Cheng Z."/>
            <person name="Deakin J.E."/>
            <person name="Alsop A."/>
            <person name="Thompson K."/>
            <person name="Kirby P."/>
            <person name="Papenfuss A.T."/>
            <person name="Wakefield M.J."/>
            <person name="Olender T."/>
            <person name="Lancet D."/>
            <person name="Huttley G.A."/>
            <person name="Smit A.F."/>
            <person name="Pask A."/>
            <person name="Temple-Smith P."/>
            <person name="Batzer M.A."/>
            <person name="Walker J.A."/>
            <person name="Konkel M.K."/>
            <person name="Harris R.S."/>
            <person name="Whittington C.M."/>
            <person name="Wong E.S."/>
            <person name="Gemmell N.J."/>
            <person name="Buschiazzo E."/>
            <person name="Vargas Jentzsch I.M."/>
            <person name="Merkel A."/>
            <person name="Schmitz J."/>
            <person name="Zemann A."/>
            <person name="Churakov G."/>
            <person name="Kriegs J.O."/>
            <person name="Brosius J."/>
            <person name="Murchison E.P."/>
            <person name="Sachidanandam R."/>
            <person name="Smith C."/>
            <person name="Hannon G.J."/>
            <person name="Tsend-Ayush E."/>
            <person name="McMillan D."/>
            <person name="Attenborough R."/>
            <person name="Rens W."/>
            <person name="Ferguson-Smith M."/>
            <person name="Lefevre C.M."/>
            <person name="Sharp J.A."/>
            <person name="Nicholas K.R."/>
            <person name="Ray D.A."/>
            <person name="Kube M."/>
            <person name="Reinhardt R."/>
            <person name="Pringle T.H."/>
            <person name="Taylor J."/>
            <person name="Jones R.C."/>
            <person name="Nixon B."/>
            <person name="Dacheux J.L."/>
            <person name="Niwa H."/>
            <person name="Sekita Y."/>
            <person name="Huang X."/>
            <person name="Stark A."/>
            <person name="Kheradpour P."/>
            <person name="Kellis M."/>
            <person name="Flicek P."/>
            <person name="Chen Y."/>
            <person name="Webber C."/>
            <person name="Hardison R."/>
            <person name="Nelson J."/>
            <person name="Hallsworth-Pepin K."/>
            <person name="Delehaunty K."/>
            <person name="Markovic C."/>
            <person name="Minx P."/>
            <person name="Feng Y."/>
            <person name="Kremitzki C."/>
            <person name="Mitreva M."/>
            <person name="Glasscock J."/>
            <person name="Wylie T."/>
            <person name="Wohldmann P."/>
            <person name="Thiru P."/>
            <person name="Nhan M.N."/>
            <person name="Pohl C.S."/>
            <person name="Smith S.M."/>
            <person name="Hou S."/>
            <person name="Nefedov M."/>
            <person name="de Jong P.J."/>
            <person name="Renfree M.B."/>
            <person name="Mardis E.R."/>
            <person name="Wilson R.K."/>
        </authorList>
    </citation>
    <scope>NUCLEOTIDE SEQUENCE [LARGE SCALE GENOMIC DNA]</scope>
    <source>
        <strain evidence="4 5">Glennie</strain>
    </source>
</reference>
<keyword evidence="5" id="KW-1185">Reference proteome</keyword>
<feature type="region of interest" description="Disordered" evidence="1">
    <location>
        <begin position="1946"/>
        <end position="2011"/>
    </location>
</feature>
<dbReference type="Pfam" id="PF12509">
    <property type="entry name" value="DUF3715"/>
    <property type="match status" value="1"/>
</dbReference>
<dbReference type="GO" id="GO:0007140">
    <property type="term" value="P:male meiotic nuclear division"/>
    <property type="evidence" value="ECO:0000318"/>
    <property type="project" value="GO_Central"/>
</dbReference>
<dbReference type="Proteomes" id="UP000002279">
    <property type="component" value="Chromosome 5"/>
</dbReference>
<dbReference type="InterPro" id="IPR022188">
    <property type="entry name" value="TASOR_DUF3715"/>
</dbReference>
<feature type="compositionally biased region" description="Basic and acidic residues" evidence="1">
    <location>
        <begin position="2756"/>
        <end position="2768"/>
    </location>
</feature>
<feature type="region of interest" description="Disordered" evidence="1">
    <location>
        <begin position="382"/>
        <end position="401"/>
    </location>
</feature>
<protein>
    <submittedName>
        <fullName evidence="4">Testis expressed 15, meiosis and synapsis associated</fullName>
    </submittedName>
</protein>
<evidence type="ECO:0000259" key="3">
    <source>
        <dbReference type="Pfam" id="PF15326"/>
    </source>
</evidence>
<dbReference type="RefSeq" id="XP_028921615.1">
    <property type="nucleotide sequence ID" value="XM_029065782.2"/>
</dbReference>
<feature type="domain" description="TASOR pseudo-PARP" evidence="2">
    <location>
        <begin position="123"/>
        <end position="270"/>
    </location>
</feature>
<dbReference type="RefSeq" id="XP_039767955.1">
    <property type="nucleotide sequence ID" value="XM_039912021.1"/>
</dbReference>
<gene>
    <name evidence="4" type="primary">TEX15</name>
</gene>
<feature type="compositionally biased region" description="Low complexity" evidence="1">
    <location>
        <begin position="605"/>
        <end position="622"/>
    </location>
</feature>
<dbReference type="Pfam" id="PF15326">
    <property type="entry name" value="TEX15"/>
    <property type="match status" value="2"/>
</dbReference>
<reference evidence="4" key="2">
    <citation type="submission" date="2025-08" db="UniProtKB">
        <authorList>
            <consortium name="Ensembl"/>
        </authorList>
    </citation>
    <scope>IDENTIFICATION</scope>
    <source>
        <strain evidence="4">Glennie</strain>
    </source>
</reference>
<feature type="region of interest" description="Disordered" evidence="1">
    <location>
        <begin position="531"/>
        <end position="626"/>
    </location>
</feature>
<accession>A0A6I8P1C1</accession>
<organism evidence="4 5">
    <name type="scientific">Ornithorhynchus anatinus</name>
    <name type="common">Duckbill platypus</name>
    <dbReference type="NCBI Taxonomy" id="9258"/>
    <lineage>
        <taxon>Eukaryota</taxon>
        <taxon>Metazoa</taxon>
        <taxon>Chordata</taxon>
        <taxon>Craniata</taxon>
        <taxon>Vertebrata</taxon>
        <taxon>Euteleostomi</taxon>
        <taxon>Mammalia</taxon>
        <taxon>Monotremata</taxon>
        <taxon>Ornithorhynchidae</taxon>
        <taxon>Ornithorhynchus</taxon>
    </lineage>
</organism>
<feature type="compositionally biased region" description="Polar residues" evidence="1">
    <location>
        <begin position="584"/>
        <end position="604"/>
    </location>
</feature>
<dbReference type="CTD" id="56154"/>
<feature type="region of interest" description="Disordered" evidence="1">
    <location>
        <begin position="921"/>
        <end position="947"/>
    </location>
</feature>
<name>A0A6I8P1C1_ORNAN</name>
<dbReference type="SUPFAM" id="SSF56399">
    <property type="entry name" value="ADP-ribosylation"/>
    <property type="match status" value="1"/>
</dbReference>
<sequence length="2788" mass="317329">MKQEYSKKCVKVFDIRKEMEENNQGKAWRRKSSSTKMTASQSERVTESKPLKKFIIPKIRRTNGKVSLTPCYPNGREHSFISHTLNQSRLDMSFDLSSSWQFGDRKLVHNQTLEKKYAAKRLEMREKGRHGRELEEHFCFLALPQSAVSEICQSGIRTKESVLKTLGNPLLGVYLFRHVDVALNYARSRNERVENVLLFKVLFGRVKKIQPILDKRKVILDPSPNFDCHISRSVPSPKDIIDYQASDSAVYIYEYSVLSKPVDKPRQCLPFAIVAVKFIGQKMDVPFITSMRFLSTEFPKWTDGRDSLKNCTIAKRIGKGKDATIIYEHFRNPIDSSDCKTQDRCSCGELNSDVSPHCSNISPSCGNIHYQNIIEAETSDGQTEHNLTGGRTSSQVQSSEPGLPFGPYLDFDESIQLSCIEKILKRLYTSAPVSNSVDSSTVITSKLIKDPRLMRREGNNEIQNPKTDVQEIPPSENIPKCCSSDMSLSSPPPDTVFLPESIMGNCSYPNNPGVCQYAKGPLQDTQMTTIEDQRKDQNSVDSKALPPISDEKIISKGENQKDDSQKAKQSRQMSNILGPIKWQNKVQIPSPKNHSPDQRTSVQANSKKLNSQSSQKSQSSNLETVPHISQKYSSGKPLHSGEKSTQHLQNTEKLMCLKSRMEGKSLHRKIHDPQKENGNHCTTGKKNNSTVFSVPHNEKDIFISSHQEHKCGAEVLNTFGKNDKVSSLVRKLHPSTVTKEELKKDGMDLMACELLNNGQRTEDSLQKQHEDLFPCEKMDVDQSLATSQSIIDLDMENSNSKCIKIKSNTSQKVEDTPAATKTLNRSVNSSSALYTPGNNEIKGKNVFYLYPLGKNEKALEINKKYKDNLKTFLDGDVFKDQEHPVFCNPDTGDALQFPSLNTDFKQVCQLAKKYDIKERGDQEMARESCASEGENRVENTSTEKGEHSTIEDLTNIFDSVKEIKKYDSLGMTGSERFSSGVELTWEERCAVSETASIKVENIATAIREKGINEHGDVNLQQLPATAVFSRSPDPSVSYTYSSSDTRNIPLPIFNLEPSDSQRNQTGEMCVSESVSEKNGFYDWKYSVEKDNFQELSQWHVLKEKLKDLIIQGPDFESEIEVSLMQCEDSSNSNHGDAPDDFEEFNSVYNFLKSRINWGSLFESSSWSAKISKGELIENRSQCIFQENNFHSCIQQNSTKPLNTTMLPDLKIIITNVLETEFDPYDPYKLEDDIWDCVFQSLEPEIDIEWPRQQEIKEYSQPPCENFSHPFEDELGSSLSQETELFNEWEGSLSRDMVHDPDSDCVPEKQSCTFLTEPAIFSESMNSASNSSLENLKNNCDEAQEQKDRGSKVNKRKRLPASQTNEVIPHKNLQSQEDCRKKLKVVSHQPFEKFLSLSEGRIKTFSQSEKHIRSVLNTLNSEVSLCKSRRLSKKLDRAVLHLKKAQRRVYRSLQLVAKVGEKRREGPLPKSYEVTCNNFWEICDLEGFRFVTRRKYHSTRYSSGKRKYAKKEEKKTVALEASNTQTRKLKHKCKRKGVRTRKSISTEDATSEFSRGQMRAHLKENRNQENHFELDLVEPSSLQSTSSSSACKSGILKNQQRPSYLQAVPEKVTSLDSTRPRDRKLPDEVGQANFKTVPKVHPKGTQREFCSVSDKSFSEHHSRFYISPEENIILNSDQPVRKDNSVINPGVLISVLKLNGEHLNEDTYKSDVPVASVHHESEEVTLDMEKFPVLAEDANQNIGTAVFPLGSDKSTPIADQKCETQILPCPQILNIQSDSWKSSLENLSEKVLRVHAVEMPVPLNRQQENNETEISEEELYSSNDCSQRVKKEMYVAENVNLELRPVSSAIEIGNCENKADMSSLNDSPRFFGDNSLIRSHTFISQEGNQNPGLEPGKINLLKDQIDPPNEDMDLSGDIFERPSAQLESIEHKSWSLEEGCLDLTENKQLKNDPSVSTLNTTNNSSASDRTISLKETAPNLDKRKENQKVKSSSDSQSNTKSHSEITYTLKQGNRRVTPPQLFDSISHQEQGTIPEGELKENHCLDERAGLIDELSEILRRADEASSWEAAQVQFEICESILPIFIDAFERKQKCSFKHILVSHKLLVEDNLWNNCKATLRPQAIDPFVELQMVMEIIQFIENKKSFLRGEPTFRSLLWYDDSLYHELFEGQDGNQQQSSFYSVFQQRLKCNTWSELKRHHFQLSKLFKEIKRENSSYYSVLKCQRQIDECEAVLRHSSDGFGFIISLPFTCGANFGESLDELETLRKCTLELLYNSLPFPKVHCHSGKQDHLCMILEVISSKVNFIKSCESRNVQISLFGMEHIFFDAAKSLVWKNQREPVSKMTLPGMKKAVLFKLHQDALSKLQEIHKNMAEDLSFKEASCLLSVETVKNAPRESSGWGDKAKLSMENCRFNHVNKVLLSRPDIGCVGQIIEQVELADLDKLEELRLRCTDHLEILKRLFQMLQEEDINHIFISEDNVLDIVGNHTVSAVILRPETVEIYVEIVMMSETIHFLKNVEAKKLGKEKFRGMLWFDLSLLPELIHFQKTMTSFSFLQDVSTDGPGDAMEYAILKIKSELDVICTYSEAINYSYAFQLLSRELTELSEIRKLIEKPVPSGSTYIHFEPYIVSANYGNSVTALEYNFKQFSVLLENLMSDHKEDLGKIAHTMKIMKTIEQMKLACVRNDISPISLLICQMLKNKRKAQELKKNKDLKISMNRPGKTARKASICLSKSPTPGYLVKNDSSSRQKKSVTFAKCEDSETREEHHPSKMQRSKGSYFHNRSPRNQK</sequence>
<feature type="compositionally biased region" description="Polar residues" evidence="1">
    <location>
        <begin position="382"/>
        <end position="400"/>
    </location>
</feature>
<evidence type="ECO:0000256" key="1">
    <source>
        <dbReference type="SAM" id="MobiDB-lite"/>
    </source>
</evidence>
<feature type="region of interest" description="Disordered" evidence="1">
    <location>
        <begin position="1535"/>
        <end position="1554"/>
    </location>
</feature>
<dbReference type="GO" id="GO:0005634">
    <property type="term" value="C:nucleus"/>
    <property type="evidence" value="ECO:0000318"/>
    <property type="project" value="GO_Central"/>
</dbReference>
<dbReference type="GO" id="GO:0007130">
    <property type="term" value="P:synaptonemal complex assembly"/>
    <property type="evidence" value="ECO:0000318"/>
    <property type="project" value="GO_Central"/>
</dbReference>
<feature type="domain" description="Testis expressed sequence 15" evidence="3">
    <location>
        <begin position="1979"/>
        <end position="2206"/>
    </location>
</feature>
<dbReference type="GO" id="GO:0010569">
    <property type="term" value="P:regulation of double-strand break repair via homologous recombination"/>
    <property type="evidence" value="ECO:0000318"/>
    <property type="project" value="GO_Central"/>
</dbReference>
<dbReference type="OrthoDB" id="10054471at2759"/>